<reference evidence="9" key="2">
    <citation type="submission" date="2020-10" db="UniProtKB">
        <authorList>
            <consortium name="WormBaseParasite"/>
        </authorList>
    </citation>
    <scope>IDENTIFICATION</scope>
</reference>
<accession>A0A7E4WE24</accession>
<evidence type="ECO:0000256" key="1">
    <source>
        <dbReference type="ARBA" id="ARBA00004123"/>
    </source>
</evidence>
<evidence type="ECO:0000259" key="7">
    <source>
        <dbReference type="Pfam" id="PF05179"/>
    </source>
</evidence>
<dbReference type="Gene3D" id="3.40.50.11990">
    <property type="entry name" value="RNA polymerase II accessory factor, Cdc73 C-terminal domain"/>
    <property type="match status" value="1"/>
</dbReference>
<dbReference type="WBParaSite" id="Pan_g9969.t1">
    <property type="protein sequence ID" value="Pan_g9969.t1"/>
    <property type="gene ID" value="Pan_g9969"/>
</dbReference>
<dbReference type="Pfam" id="PF05179">
    <property type="entry name" value="CDC73_C"/>
    <property type="match status" value="1"/>
</dbReference>
<evidence type="ECO:0000313" key="8">
    <source>
        <dbReference type="Proteomes" id="UP000492821"/>
    </source>
</evidence>
<dbReference type="GO" id="GO:0006368">
    <property type="term" value="P:transcription elongation by RNA polymerase II"/>
    <property type="evidence" value="ECO:0007669"/>
    <property type="project" value="InterPro"/>
</dbReference>
<evidence type="ECO:0000256" key="4">
    <source>
        <dbReference type="ARBA" id="ARBA00023163"/>
    </source>
</evidence>
<feature type="region of interest" description="Disordered" evidence="6">
    <location>
        <begin position="285"/>
        <end position="315"/>
    </location>
</feature>
<name>A0A7E4WE24_PANRE</name>
<dbReference type="FunFam" id="3.40.50.11990:FF:000002">
    <property type="entry name" value="protein CDC73 homolog"/>
    <property type="match status" value="1"/>
</dbReference>
<dbReference type="PANTHER" id="PTHR12466:SF8">
    <property type="entry name" value="PARAFIBROMIN"/>
    <property type="match status" value="1"/>
</dbReference>
<evidence type="ECO:0000256" key="5">
    <source>
        <dbReference type="ARBA" id="ARBA00023242"/>
    </source>
</evidence>
<dbReference type="InterPro" id="IPR031336">
    <property type="entry name" value="CDC73_C"/>
</dbReference>
<dbReference type="InterPro" id="IPR007852">
    <property type="entry name" value="Cdc73/Parafibromin"/>
</dbReference>
<dbReference type="GO" id="GO:0032968">
    <property type="term" value="P:positive regulation of transcription elongation by RNA polymerase II"/>
    <property type="evidence" value="ECO:0007669"/>
    <property type="project" value="TreeGrafter"/>
</dbReference>
<dbReference type="PANTHER" id="PTHR12466">
    <property type="entry name" value="CDC73 DOMAIN PROTEIN"/>
    <property type="match status" value="1"/>
</dbReference>
<proteinExistence type="inferred from homology"/>
<dbReference type="InterPro" id="IPR038103">
    <property type="entry name" value="CDC73_C_sf"/>
</dbReference>
<dbReference type="AlphaFoldDB" id="A0A7E4WE24"/>
<keyword evidence="4" id="KW-0804">Transcription</keyword>
<dbReference type="GO" id="GO:0016593">
    <property type="term" value="C:Cdc73/Paf1 complex"/>
    <property type="evidence" value="ECO:0007669"/>
    <property type="project" value="InterPro"/>
</dbReference>
<keyword evidence="3" id="KW-0805">Transcription regulation</keyword>
<evidence type="ECO:0000256" key="2">
    <source>
        <dbReference type="ARBA" id="ARBA00010427"/>
    </source>
</evidence>
<keyword evidence="5" id="KW-0539">Nucleus</keyword>
<feature type="domain" description="Cell division control protein 73 C-terminal" evidence="7">
    <location>
        <begin position="317"/>
        <end position="470"/>
    </location>
</feature>
<protein>
    <submittedName>
        <fullName evidence="9">CDC73_C domain-containing protein</fullName>
    </submittedName>
</protein>
<reference evidence="8" key="1">
    <citation type="journal article" date="2013" name="Genetics">
        <title>The draft genome and transcriptome of Panagrellus redivivus are shaped by the harsh demands of a free-living lifestyle.</title>
        <authorList>
            <person name="Srinivasan J."/>
            <person name="Dillman A.R."/>
            <person name="Macchietto M.G."/>
            <person name="Heikkinen L."/>
            <person name="Lakso M."/>
            <person name="Fracchia K.M."/>
            <person name="Antoshechkin I."/>
            <person name="Mortazavi A."/>
            <person name="Wong G."/>
            <person name="Sternberg P.W."/>
        </authorList>
    </citation>
    <scope>NUCLEOTIDE SEQUENCE [LARGE SCALE GENOMIC DNA]</scope>
    <source>
        <strain evidence="8">MT8872</strain>
    </source>
</reference>
<evidence type="ECO:0000313" key="9">
    <source>
        <dbReference type="WBParaSite" id="Pan_g9969.t1"/>
    </source>
</evidence>
<organism evidence="8 9">
    <name type="scientific">Panagrellus redivivus</name>
    <name type="common">Microworm</name>
    <dbReference type="NCBI Taxonomy" id="6233"/>
    <lineage>
        <taxon>Eukaryota</taxon>
        <taxon>Metazoa</taxon>
        <taxon>Ecdysozoa</taxon>
        <taxon>Nematoda</taxon>
        <taxon>Chromadorea</taxon>
        <taxon>Rhabditida</taxon>
        <taxon>Tylenchina</taxon>
        <taxon>Panagrolaimomorpha</taxon>
        <taxon>Panagrolaimoidea</taxon>
        <taxon>Panagrolaimidae</taxon>
        <taxon>Panagrellus</taxon>
    </lineage>
</organism>
<evidence type="ECO:0000256" key="3">
    <source>
        <dbReference type="ARBA" id="ARBA00023015"/>
    </source>
</evidence>
<comment type="subcellular location">
    <subcellularLocation>
        <location evidence="1">Nucleus</location>
    </subcellularLocation>
</comment>
<sequence length="480" mass="54854">MVAERYDVLNEFRRALNAGETIKKVVKNDRLFFKLGRDVYPGDSLTNLRVFGTEGCYTVSDLLTFLNNPADENGYQDDAVENKANLIPRPHRRSILAYFKNSGDTELKLDNNVQTSVMTVDELDAFGDDVETRAAEDEANTSIRALNNELTLDKIAQLKNKAKQVKQKGKLPLDQDIIDKSLDPFDNFLKYKTRCHLTVTNVMNSFGDFTNIMDIAQSLREQRPSKPALIPKPPVAPNLLPQAKTNVAAYSRYDQEVYTQANDAFQIQTGMSFHGTALNKVTQLKNQGKPVADPSRALKRPLPSNAAVPGRPQKRTSRTPIIIIPATGTALISMYNVMDILQDLRYVTTEEKKRNNPRKENEVLIHRRKENGQTVPYRIVDNPLRLTEDEWSRVVAVFVQGPAWQFKGWHWDGNPTDIFSHVLGFHMKYDDIKLDPNVAKWSVEVVQLSKNKRHLDKSLFIRLWQKIEQFIIKNKSNLRY</sequence>
<evidence type="ECO:0000256" key="6">
    <source>
        <dbReference type="SAM" id="MobiDB-lite"/>
    </source>
</evidence>
<dbReference type="Proteomes" id="UP000492821">
    <property type="component" value="Unassembled WGS sequence"/>
</dbReference>
<dbReference type="GO" id="GO:0000993">
    <property type="term" value="F:RNA polymerase II complex binding"/>
    <property type="evidence" value="ECO:0007669"/>
    <property type="project" value="TreeGrafter"/>
</dbReference>
<keyword evidence="8" id="KW-1185">Reference proteome</keyword>
<comment type="similarity">
    <text evidence="2">Belongs to the CDC73 family.</text>
</comment>